<feature type="non-terminal residue" evidence="1">
    <location>
        <position position="283"/>
    </location>
</feature>
<gene>
    <name evidence="1" type="ORF">HAINFHK1212_1218</name>
</gene>
<evidence type="ECO:0000313" key="1">
    <source>
        <dbReference type="EMBL" id="EFA29133.1"/>
    </source>
</evidence>
<organism evidence="1">
    <name type="scientific">Haemophilus influenzae HK1212</name>
    <dbReference type="NCBI Taxonomy" id="456482"/>
    <lineage>
        <taxon>Bacteria</taxon>
        <taxon>Pseudomonadati</taxon>
        <taxon>Pseudomonadota</taxon>
        <taxon>Gammaproteobacteria</taxon>
        <taxon>Pasteurellales</taxon>
        <taxon>Pasteurellaceae</taxon>
        <taxon>Haemophilus</taxon>
    </lineage>
</organism>
<name>A0A7G2K0P2_HAEIF</name>
<sequence>MKTLKSSPLPISLLPYLMVLLFLFSAYPAMAGPKQAQSRDKLGVRPEKTFTFTGSSTLIARSTKPEIVLFSRARDNPKADVFSSDSENGSFTPFNSLGTWINTTVTGDTGYSFAGFTCTGCPKIILPLEFHLNKNKFKPCSFQFGLVTLEPFITTKSGSKFLSCSSVGRINIFFTKCACHATSVTIRTAIRSCSLAPQKPSTTNKRLRESWLVTKSFKLCHVAWFIGLLSFFAVSDVHQTVSLVFSSNTIYLSFGERPVKIPVSTATAPVVVKVPFSKPSKPG</sequence>
<dbReference type="AlphaFoldDB" id="A0A7G2K0P2"/>
<reference evidence="1" key="1">
    <citation type="journal article" date="2010" name="Genomics">
        <title>Tracing phylogenomic events leading to diversity of Haemophilus influenzae and the emergence of Brazilian Purpuric Fever (BPF)-associated clones.</title>
        <authorList>
            <person name="Papazisi L."/>
            <person name="Ratnayake S."/>
            <person name="Remortel B.G."/>
            <person name="Bock G.R."/>
            <person name="Liang W."/>
            <person name="Saeed A.I."/>
            <person name="Liu J."/>
            <person name="Fleischmann R.D."/>
            <person name="Kilian M."/>
            <person name="Peterson S.N."/>
        </authorList>
    </citation>
    <scope>NUCLEOTIDE SEQUENCE [LARGE SCALE GENOMIC DNA]</scope>
    <source>
        <strain evidence="1">HK1212</strain>
    </source>
</reference>
<accession>A0A7G2K0P2</accession>
<dbReference type="EMBL" id="ABFC01000319">
    <property type="protein sequence ID" value="EFA29133.1"/>
    <property type="molecule type" value="Genomic_DNA"/>
</dbReference>
<protein>
    <submittedName>
        <fullName evidence="1">Minor pilin tip adhesin</fullName>
    </submittedName>
</protein>
<comment type="caution">
    <text evidence="1">The sequence shown here is derived from an EMBL/GenBank/DDBJ whole genome shotgun (WGS) entry which is preliminary data.</text>
</comment>
<proteinExistence type="predicted"/>